<evidence type="ECO:0000313" key="2">
    <source>
        <dbReference type="EMBL" id="KAF2655534.1"/>
    </source>
</evidence>
<gene>
    <name evidence="2" type="ORF">K491DRAFT_778714</name>
</gene>
<feature type="region of interest" description="Disordered" evidence="1">
    <location>
        <begin position="1"/>
        <end position="24"/>
    </location>
</feature>
<evidence type="ECO:0000256" key="1">
    <source>
        <dbReference type="SAM" id="MobiDB-lite"/>
    </source>
</evidence>
<keyword evidence="3" id="KW-1185">Reference proteome</keyword>
<name>A0A6A6TAB8_9PLEO</name>
<sequence length="410" mass="47670">MDDLGIDAGTEQSHFSNRSHNDSTIGSKRVKLDLDELGRDHRSEVTNLVAKLILLQRRHQGLRAHIRSEDGPRSAGMIARLEAVNPRFEALNDIFADFTSLIEVTYRQLESAVEDSSQEIATQVDWWENTNLLAPDIDNNTIYPMLEYSPPTDATKYASFIRRHMYATIKLWSNHREHTFRLQTFLTRLFREIKRIYNLPGGTRQALQLGLDTLRAIVPFPVSDYRLGQGMALNYQKLEENIRDMLTDPRVRHKAGNFTIDMAENCRKLWKCALHDGLEDLDTRDNHCRYYLLLTTIDLLQRNAWVDIRINVLRAVGRRLPAELMELVFQNTLAAEQIPMDPRILVDVESTLERGKERMTACRLPCHHDQPPTKHNKVGPYRTWAVLGSEWVETEDSRRLAEPYWRLLEW</sequence>
<dbReference type="AlphaFoldDB" id="A0A6A6TAB8"/>
<reference evidence="2" key="1">
    <citation type="journal article" date="2020" name="Stud. Mycol.">
        <title>101 Dothideomycetes genomes: a test case for predicting lifestyles and emergence of pathogens.</title>
        <authorList>
            <person name="Haridas S."/>
            <person name="Albert R."/>
            <person name="Binder M."/>
            <person name="Bloem J."/>
            <person name="Labutti K."/>
            <person name="Salamov A."/>
            <person name="Andreopoulos B."/>
            <person name="Baker S."/>
            <person name="Barry K."/>
            <person name="Bills G."/>
            <person name="Bluhm B."/>
            <person name="Cannon C."/>
            <person name="Castanera R."/>
            <person name="Culley D."/>
            <person name="Daum C."/>
            <person name="Ezra D."/>
            <person name="Gonzalez J."/>
            <person name="Henrissat B."/>
            <person name="Kuo A."/>
            <person name="Liang C."/>
            <person name="Lipzen A."/>
            <person name="Lutzoni F."/>
            <person name="Magnuson J."/>
            <person name="Mondo S."/>
            <person name="Nolan M."/>
            <person name="Ohm R."/>
            <person name="Pangilinan J."/>
            <person name="Park H.-J."/>
            <person name="Ramirez L."/>
            <person name="Alfaro M."/>
            <person name="Sun H."/>
            <person name="Tritt A."/>
            <person name="Yoshinaga Y."/>
            <person name="Zwiers L.-H."/>
            <person name="Turgeon B."/>
            <person name="Goodwin S."/>
            <person name="Spatafora J."/>
            <person name="Crous P."/>
            <person name="Grigoriev I."/>
        </authorList>
    </citation>
    <scope>NUCLEOTIDE SEQUENCE</scope>
    <source>
        <strain evidence="2">CBS 122681</strain>
    </source>
</reference>
<organism evidence="2 3">
    <name type="scientific">Lophiostoma macrostomum CBS 122681</name>
    <dbReference type="NCBI Taxonomy" id="1314788"/>
    <lineage>
        <taxon>Eukaryota</taxon>
        <taxon>Fungi</taxon>
        <taxon>Dikarya</taxon>
        <taxon>Ascomycota</taxon>
        <taxon>Pezizomycotina</taxon>
        <taxon>Dothideomycetes</taxon>
        <taxon>Pleosporomycetidae</taxon>
        <taxon>Pleosporales</taxon>
        <taxon>Lophiostomataceae</taxon>
        <taxon>Lophiostoma</taxon>
    </lineage>
</organism>
<proteinExistence type="predicted"/>
<dbReference type="OrthoDB" id="3800593at2759"/>
<feature type="compositionally biased region" description="Polar residues" evidence="1">
    <location>
        <begin position="10"/>
        <end position="24"/>
    </location>
</feature>
<evidence type="ECO:0000313" key="3">
    <source>
        <dbReference type="Proteomes" id="UP000799324"/>
    </source>
</evidence>
<dbReference type="EMBL" id="MU004348">
    <property type="protein sequence ID" value="KAF2655534.1"/>
    <property type="molecule type" value="Genomic_DNA"/>
</dbReference>
<accession>A0A6A6TAB8</accession>
<dbReference type="Proteomes" id="UP000799324">
    <property type="component" value="Unassembled WGS sequence"/>
</dbReference>
<protein>
    <submittedName>
        <fullName evidence="2">Uncharacterized protein</fullName>
    </submittedName>
</protein>